<keyword evidence="1" id="KW-0808">Transferase</keyword>
<protein>
    <submittedName>
        <fullName evidence="1">Nicotinate phosphoribosyltransferase</fullName>
    </submittedName>
</protein>
<dbReference type="InterPro" id="IPR013785">
    <property type="entry name" value="Aldolase_TIM"/>
</dbReference>
<reference evidence="1 2" key="1">
    <citation type="journal article" date="2011" name="EMBO J.">
        <title>Structural diversity of bacterial flagellar motors.</title>
        <authorList>
            <person name="Chen S."/>
            <person name="Beeby M."/>
            <person name="Murphy G.E."/>
            <person name="Leadbetter J.R."/>
            <person name="Hendrixson D.R."/>
            <person name="Briegel A."/>
            <person name="Li Z."/>
            <person name="Shi J."/>
            <person name="Tocheva E.I."/>
            <person name="Muller A."/>
            <person name="Dobro M.J."/>
            <person name="Jensen G.J."/>
        </authorList>
    </citation>
    <scope>NUCLEOTIDE SEQUENCE [LARGE SCALE GENOMIC DNA]</scope>
    <source>
        <strain evidence="1 2">DSM 6540</strain>
    </source>
</reference>
<dbReference type="STRING" id="1009370.ALO_04186"/>
<dbReference type="InterPro" id="IPR037128">
    <property type="entry name" value="Quinolinate_PRibosylTase_N_sf"/>
</dbReference>
<dbReference type="AlphaFoldDB" id="F7NFK8"/>
<dbReference type="InterPro" id="IPR036068">
    <property type="entry name" value="Nicotinate_pribotase-like_C"/>
</dbReference>
<dbReference type="RefSeq" id="WP_004093206.1">
    <property type="nucleotide sequence ID" value="NZ_AFGF01000029.1"/>
</dbReference>
<evidence type="ECO:0000313" key="1">
    <source>
        <dbReference type="EMBL" id="EGO65171.1"/>
    </source>
</evidence>
<dbReference type="GO" id="GO:0004514">
    <property type="term" value="F:nicotinate-nucleotide diphosphorylase (carboxylating) activity"/>
    <property type="evidence" value="ECO:0007669"/>
    <property type="project" value="UniProtKB-EC"/>
</dbReference>
<accession>F7NFK8</accession>
<dbReference type="InterPro" id="IPR053190">
    <property type="entry name" value="NAPRTase-like"/>
</dbReference>
<sequence length="460" mass="51580">MSVFNNKRLDKSIFKIDAARMRAGWYTDAYFSNIAHILETLSREEYTFTGESDIPGLDCSGVQNGDIIVEMQFFTRRKPKTLIGGVDEALALLEECTGYFDVNGEFVNTYDQLEIEAVQDGTFAYYDGNPYHVQPVLKVRGRYRDFAKLETPILGVLTETSRVATNVYNVLVAANGKNVLFFPARFAHYKQQALHGYAYSLAVQAYNHKFSKSSSCFVSTDDQGDWWGGKGGGTIAHASICSFLGDSAEAMMQFARIMPVDVPRIALVDFHNDCVTDTLKVMERMFHKYWELLQAGETEEAQKYRLFAVRTDTSGNMRDVSVAPLGDEKLDLGVNPRLVWNMRHAMNRAYEDWPLTEAARDAAGEWCQEVKIVVTGGFNVEKITRFEKHAVPVDIYGVGSSLLENCSQCGQNNDFTADIVRVNLPGKGWQSEAGKKAWYAMTKVGRGEGQNSNLELHPTK</sequence>
<dbReference type="GO" id="GO:0009435">
    <property type="term" value="P:NAD+ biosynthetic process"/>
    <property type="evidence" value="ECO:0007669"/>
    <property type="project" value="InterPro"/>
</dbReference>
<proteinExistence type="predicted"/>
<evidence type="ECO:0000313" key="2">
    <source>
        <dbReference type="Proteomes" id="UP000003240"/>
    </source>
</evidence>
<dbReference type="OrthoDB" id="9770610at2"/>
<dbReference type="PANTHER" id="PTHR43202:SF1">
    <property type="entry name" value="NICOTINATE PHOSPHORIBOSYLTRANSFERASE"/>
    <property type="match status" value="1"/>
</dbReference>
<keyword evidence="1" id="KW-0328">Glycosyltransferase</keyword>
<name>F7NFK8_9FIRM</name>
<keyword evidence="2" id="KW-1185">Reference proteome</keyword>
<dbReference type="Gene3D" id="3.90.1170.20">
    <property type="entry name" value="Quinolinate phosphoribosyl transferase, N-terminal domain"/>
    <property type="match status" value="1"/>
</dbReference>
<dbReference type="eggNOG" id="COG1488">
    <property type="taxonomic scope" value="Bacteria"/>
</dbReference>
<dbReference type="SUPFAM" id="SSF51690">
    <property type="entry name" value="Nicotinate/Quinolinate PRTase C-terminal domain-like"/>
    <property type="match status" value="1"/>
</dbReference>
<dbReference type="SUPFAM" id="SSF54675">
    <property type="entry name" value="Nicotinate/Quinolinate PRTase N-terminal domain-like"/>
    <property type="match status" value="1"/>
</dbReference>
<dbReference type="Proteomes" id="UP000003240">
    <property type="component" value="Unassembled WGS sequence"/>
</dbReference>
<dbReference type="EMBL" id="AFGF01000029">
    <property type="protein sequence ID" value="EGO65171.1"/>
    <property type="molecule type" value="Genomic_DNA"/>
</dbReference>
<comment type="caution">
    <text evidence="1">The sequence shown here is derived from an EMBL/GenBank/DDBJ whole genome shotgun (WGS) entry which is preliminary data.</text>
</comment>
<gene>
    <name evidence="1" type="ORF">ALO_04186</name>
</gene>
<organism evidence="1 2">
    <name type="scientific">Acetonema longum DSM 6540</name>
    <dbReference type="NCBI Taxonomy" id="1009370"/>
    <lineage>
        <taxon>Bacteria</taxon>
        <taxon>Bacillati</taxon>
        <taxon>Bacillota</taxon>
        <taxon>Negativicutes</taxon>
        <taxon>Acetonemataceae</taxon>
        <taxon>Acetonema</taxon>
    </lineage>
</organism>
<dbReference type="PANTHER" id="PTHR43202">
    <property type="entry name" value="NICOTINATE-NUCLEOTIDE PYROPHOSPHORYLASE"/>
    <property type="match status" value="1"/>
</dbReference>
<dbReference type="Gene3D" id="3.20.20.70">
    <property type="entry name" value="Aldolase class I"/>
    <property type="match status" value="1"/>
</dbReference>